<dbReference type="AlphaFoldDB" id="A0A919C905"/>
<reference evidence="2" key="2">
    <citation type="submission" date="2020-09" db="EMBL/GenBank/DDBJ databases">
        <authorList>
            <person name="Sun Q."/>
            <person name="Ohkuma M."/>
        </authorList>
    </citation>
    <scope>NUCLEOTIDE SEQUENCE</scope>
    <source>
        <strain evidence="2">JCM 4637</strain>
    </source>
</reference>
<evidence type="ECO:0000313" key="2">
    <source>
        <dbReference type="EMBL" id="GHC87655.1"/>
    </source>
</evidence>
<evidence type="ECO:0000259" key="1">
    <source>
        <dbReference type="Pfam" id="PF13569"/>
    </source>
</evidence>
<gene>
    <name evidence="2" type="ORF">GCM10010334_19710</name>
</gene>
<accession>A0A919C905</accession>
<evidence type="ECO:0000313" key="3">
    <source>
        <dbReference type="Proteomes" id="UP000638353"/>
    </source>
</evidence>
<feature type="domain" description="DUF4132" evidence="1">
    <location>
        <begin position="53"/>
        <end position="217"/>
    </location>
</feature>
<dbReference type="InterPro" id="IPR025406">
    <property type="entry name" value="DUF4132"/>
</dbReference>
<proteinExistence type="predicted"/>
<protein>
    <recommendedName>
        <fullName evidence="1">DUF4132 domain-containing protein</fullName>
    </recommendedName>
</protein>
<dbReference type="EMBL" id="BMVC01000003">
    <property type="protein sequence ID" value="GHC87655.1"/>
    <property type="molecule type" value="Genomic_DNA"/>
</dbReference>
<dbReference type="Proteomes" id="UP000638353">
    <property type="component" value="Unassembled WGS sequence"/>
</dbReference>
<organism evidence="2 3">
    <name type="scientific">Streptomyces finlayi</name>
    <dbReference type="NCBI Taxonomy" id="67296"/>
    <lineage>
        <taxon>Bacteria</taxon>
        <taxon>Bacillati</taxon>
        <taxon>Actinomycetota</taxon>
        <taxon>Actinomycetes</taxon>
        <taxon>Kitasatosporales</taxon>
        <taxon>Streptomycetaceae</taxon>
        <taxon>Streptomyces</taxon>
    </lineage>
</organism>
<dbReference type="Pfam" id="PF13569">
    <property type="entry name" value="DUF4132"/>
    <property type="match status" value="1"/>
</dbReference>
<name>A0A919C905_9ACTN</name>
<reference evidence="2" key="1">
    <citation type="journal article" date="2014" name="Int. J. Syst. Evol. Microbiol.">
        <title>Complete genome sequence of Corynebacterium casei LMG S-19264T (=DSM 44701T), isolated from a smear-ripened cheese.</title>
        <authorList>
            <consortium name="US DOE Joint Genome Institute (JGI-PGF)"/>
            <person name="Walter F."/>
            <person name="Albersmeier A."/>
            <person name="Kalinowski J."/>
            <person name="Ruckert C."/>
        </authorList>
    </citation>
    <scope>NUCLEOTIDE SEQUENCE</scope>
    <source>
        <strain evidence="2">JCM 4637</strain>
    </source>
</reference>
<comment type="caution">
    <text evidence="2">The sequence shown here is derived from an EMBL/GenBank/DDBJ whole genome shotgun (WGS) entry which is preliminary data.</text>
</comment>
<sequence>MWFRAGPPGEAQRRTGVHVMGEQENWKPLGGYEVTLDVYAEPAPQIRCRNASGRELKKLPPALKKEDAVLELAALGDWLADHAADARTRVETWMARSLPVPAALVRAVWSDPYWQRALRYAVVAPYSDSDFGRAGLLTGIGPDDALHVVSPEGEFTLADPLLAFPHPVLLDPRGSGRLDQWLDLLDTYGGEQHIEQLHRTVWVRPDATPGHRDPKRYGIAAFRDGDYSNGARFERVITPHGGRISGETAHFSVPVAGRAYGMQLDLRYQGPESPVSVNHCYWDGARDRTGLGAYDTVPRVAWSEGFRVLAEIYDQHDDPYNGASARTPMPADSTAAYQEFLVACAAYAATGPAPADPPAPPVERAADGQLLRQGAVLSAQDAADDGQEPLTARRYACGWFDDGHRLVRLVTARAGLAEDVVASALGLTPEGADGDVVGRVHKEPRGFLARVCTAHPGLAREAMALLTPLRKCAELAPAKPGRAADQFTKAATKATGHCPALLPYALDEAVRVVAGAGSAAMARPLFTAARAAERGLGGPVDDDARQALMEEFVGLGAVTVKELTAHRQEVAARISDAQGTACYRSLVLAWCRSGRELPDAFAAELTRGAGGALPADDTHTEILEALLRGGAMDKCAPAVWDAWQPVLRRLLAEDPEAVVPALLKTVSVARGKTAAKISQAAGAWLTYLQDVGVLQRLTGESEPLPLADTHRWLTRFLHGYAEMALPVAGLDGVLAAIAGRTRTAGGTRDPWEGTRRRGARIGQVGLRLDLAVALVRAGMPLAEPEGTGWRRMHLVEWIADHGTDEVAVLLDEPVFRERILNELTLPAREDLHFAGGRHELAVFPQAAARLVECAPLREWATALLEGQVRRLGEGARDALPAFQELIQHVEPFVLGGAAEPFAAAVRTALDTDLAQVLAQTVATRCADTTHKTEGDEDAGAACPVQRLTGERAGELLASVGEELRALCASDFDKAPAQRIGRYLKLDDPRLQELLESLVERHLPGLSDHWCRRRFDGALTSVIACEVWQRSLRIPAQALEG</sequence>